<dbReference type="InterPro" id="IPR013022">
    <property type="entry name" value="Xyl_isomerase-like_TIM-brl"/>
</dbReference>
<dbReference type="AlphaFoldDB" id="A0A5C6FLC2"/>
<feature type="domain" description="Xylose isomerase-like TIM barrel" evidence="1">
    <location>
        <begin position="20"/>
        <end position="265"/>
    </location>
</feature>
<dbReference type="InterPro" id="IPR050312">
    <property type="entry name" value="IolE/XylAMocC-like"/>
</dbReference>
<dbReference type="EC" id="5.3.1.-" evidence="2"/>
<dbReference type="SUPFAM" id="SSF51658">
    <property type="entry name" value="Xylose isomerase-like"/>
    <property type="match status" value="1"/>
</dbReference>
<proteinExistence type="predicted"/>
<dbReference type="OrthoDB" id="9779184at2"/>
<reference evidence="2 3" key="1">
    <citation type="submission" date="2019-02" db="EMBL/GenBank/DDBJ databases">
        <title>Deep-cultivation of Planctomycetes and their phenomic and genomic characterization uncovers novel biology.</title>
        <authorList>
            <person name="Wiegand S."/>
            <person name="Jogler M."/>
            <person name="Boedeker C."/>
            <person name="Pinto D."/>
            <person name="Vollmers J."/>
            <person name="Rivas-Marin E."/>
            <person name="Kohn T."/>
            <person name="Peeters S.H."/>
            <person name="Heuer A."/>
            <person name="Rast P."/>
            <person name="Oberbeckmann S."/>
            <person name="Bunk B."/>
            <person name="Jeske O."/>
            <person name="Meyerdierks A."/>
            <person name="Storesund J.E."/>
            <person name="Kallscheuer N."/>
            <person name="Luecker S."/>
            <person name="Lage O.M."/>
            <person name="Pohl T."/>
            <person name="Merkel B.J."/>
            <person name="Hornburger P."/>
            <person name="Mueller R.-W."/>
            <person name="Bruemmer F."/>
            <person name="Labrenz M."/>
            <person name="Spormann A.M."/>
            <person name="Op Den Camp H."/>
            <person name="Overmann J."/>
            <person name="Amann R."/>
            <person name="Jetten M.S.M."/>
            <person name="Mascher T."/>
            <person name="Medema M.H."/>
            <person name="Devos D.P."/>
            <person name="Kaster A.-K."/>
            <person name="Ovreas L."/>
            <person name="Rohde M."/>
            <person name="Galperin M.Y."/>
            <person name="Jogler C."/>
        </authorList>
    </citation>
    <scope>NUCLEOTIDE SEQUENCE [LARGE SCALE GENOMIC DNA]</scope>
    <source>
        <strain evidence="2 3">Poly51</strain>
    </source>
</reference>
<keyword evidence="3" id="KW-1185">Reference proteome</keyword>
<organism evidence="2 3">
    <name type="scientific">Rubripirellula tenax</name>
    <dbReference type="NCBI Taxonomy" id="2528015"/>
    <lineage>
        <taxon>Bacteria</taxon>
        <taxon>Pseudomonadati</taxon>
        <taxon>Planctomycetota</taxon>
        <taxon>Planctomycetia</taxon>
        <taxon>Pirellulales</taxon>
        <taxon>Pirellulaceae</taxon>
        <taxon>Rubripirellula</taxon>
    </lineage>
</organism>
<dbReference type="Gene3D" id="3.20.20.150">
    <property type="entry name" value="Divalent-metal-dependent TIM barrel enzymes"/>
    <property type="match status" value="1"/>
</dbReference>
<sequence>MKYAICNETFGDWPLSDALALACDVGYTGWEVAPFMLTDKLASYSAGDRIAYREQVEAAGMQVIGLHWLLAKTSGYHLTTPDADTRKRTAAYLIDLARLCSDLGGDLMVLGSPQQRNFPAEQTMHSAMQNAADVLQVVAPELEPLGVKIAIEPLGRGEGNFLNTAAEGRQLMAMVDSPNVQLHLDVKAMSDEPTPTPQIIRDNAEAMIHFHANDPNLLGPGMGDVAFGPIFEALRDVDYRGWVSVEVFDYSPGIETIVRTSMANMQAQADATANRSPK</sequence>
<evidence type="ECO:0000313" key="3">
    <source>
        <dbReference type="Proteomes" id="UP000318288"/>
    </source>
</evidence>
<evidence type="ECO:0000313" key="2">
    <source>
        <dbReference type="EMBL" id="TWU60594.1"/>
    </source>
</evidence>
<dbReference type="PANTHER" id="PTHR12110">
    <property type="entry name" value="HYDROXYPYRUVATE ISOMERASE"/>
    <property type="match status" value="1"/>
</dbReference>
<dbReference type="Pfam" id="PF01261">
    <property type="entry name" value="AP_endonuc_2"/>
    <property type="match status" value="1"/>
</dbReference>
<dbReference type="EMBL" id="SJPW01000001">
    <property type="protein sequence ID" value="TWU60594.1"/>
    <property type="molecule type" value="Genomic_DNA"/>
</dbReference>
<accession>A0A5C6FLC2</accession>
<dbReference type="InterPro" id="IPR036237">
    <property type="entry name" value="Xyl_isomerase-like_sf"/>
</dbReference>
<evidence type="ECO:0000259" key="1">
    <source>
        <dbReference type="Pfam" id="PF01261"/>
    </source>
</evidence>
<keyword evidence="2" id="KW-0413">Isomerase</keyword>
<dbReference type="RefSeq" id="WP_146454521.1">
    <property type="nucleotide sequence ID" value="NZ_SJPW01000001.1"/>
</dbReference>
<dbReference type="PANTHER" id="PTHR12110:SF21">
    <property type="entry name" value="XYLOSE ISOMERASE-LIKE TIM BARREL DOMAIN-CONTAINING PROTEIN"/>
    <property type="match status" value="1"/>
</dbReference>
<dbReference type="Proteomes" id="UP000318288">
    <property type="component" value="Unassembled WGS sequence"/>
</dbReference>
<protein>
    <submittedName>
        <fullName evidence="2">D-tagatose 3-epimerase</fullName>
        <ecNumber evidence="2">5.3.1.-</ecNumber>
    </submittedName>
</protein>
<comment type="caution">
    <text evidence="2">The sequence shown here is derived from an EMBL/GenBank/DDBJ whole genome shotgun (WGS) entry which is preliminary data.</text>
</comment>
<gene>
    <name evidence="2" type="ORF">Poly51_08720</name>
</gene>
<dbReference type="GO" id="GO:0016853">
    <property type="term" value="F:isomerase activity"/>
    <property type="evidence" value="ECO:0007669"/>
    <property type="project" value="UniProtKB-KW"/>
</dbReference>
<name>A0A5C6FLC2_9BACT</name>